<organism evidence="2 3">
    <name type="scientific">Drosophila willistoni</name>
    <name type="common">Fruit fly</name>
    <dbReference type="NCBI Taxonomy" id="7260"/>
    <lineage>
        <taxon>Eukaryota</taxon>
        <taxon>Metazoa</taxon>
        <taxon>Ecdysozoa</taxon>
        <taxon>Arthropoda</taxon>
        <taxon>Hexapoda</taxon>
        <taxon>Insecta</taxon>
        <taxon>Pterygota</taxon>
        <taxon>Neoptera</taxon>
        <taxon>Endopterygota</taxon>
        <taxon>Diptera</taxon>
        <taxon>Brachycera</taxon>
        <taxon>Muscomorpha</taxon>
        <taxon>Ephydroidea</taxon>
        <taxon>Drosophilidae</taxon>
        <taxon>Drosophila</taxon>
        <taxon>Sophophora</taxon>
    </lineage>
</organism>
<evidence type="ECO:0000313" key="3">
    <source>
        <dbReference type="Proteomes" id="UP000007798"/>
    </source>
</evidence>
<reference evidence="2 3" key="1">
    <citation type="journal article" date="2007" name="Nature">
        <title>Evolution of genes and genomes on the Drosophila phylogeny.</title>
        <authorList>
            <consortium name="Drosophila 12 Genomes Consortium"/>
            <person name="Clark A.G."/>
            <person name="Eisen M.B."/>
            <person name="Smith D.R."/>
            <person name="Bergman C.M."/>
            <person name="Oliver B."/>
            <person name="Markow T.A."/>
            <person name="Kaufman T.C."/>
            <person name="Kellis M."/>
            <person name="Gelbart W."/>
            <person name="Iyer V.N."/>
            <person name="Pollard D.A."/>
            <person name="Sackton T.B."/>
            <person name="Larracuente A.M."/>
            <person name="Singh N.D."/>
            <person name="Abad J.P."/>
            <person name="Abt D.N."/>
            <person name="Adryan B."/>
            <person name="Aguade M."/>
            <person name="Akashi H."/>
            <person name="Anderson W.W."/>
            <person name="Aquadro C.F."/>
            <person name="Ardell D.H."/>
            <person name="Arguello R."/>
            <person name="Artieri C.G."/>
            <person name="Barbash D.A."/>
            <person name="Barker D."/>
            <person name="Barsanti P."/>
            <person name="Batterham P."/>
            <person name="Batzoglou S."/>
            <person name="Begun D."/>
            <person name="Bhutkar A."/>
            <person name="Blanco E."/>
            <person name="Bosak S.A."/>
            <person name="Bradley R.K."/>
            <person name="Brand A.D."/>
            <person name="Brent M.R."/>
            <person name="Brooks A.N."/>
            <person name="Brown R.H."/>
            <person name="Butlin R.K."/>
            <person name="Caggese C."/>
            <person name="Calvi B.R."/>
            <person name="Bernardo de Carvalho A."/>
            <person name="Caspi A."/>
            <person name="Castrezana S."/>
            <person name="Celniker S.E."/>
            <person name="Chang J.L."/>
            <person name="Chapple C."/>
            <person name="Chatterji S."/>
            <person name="Chinwalla A."/>
            <person name="Civetta A."/>
            <person name="Clifton S.W."/>
            <person name="Comeron J.M."/>
            <person name="Costello J.C."/>
            <person name="Coyne J.A."/>
            <person name="Daub J."/>
            <person name="David R.G."/>
            <person name="Delcher A.L."/>
            <person name="Delehaunty K."/>
            <person name="Do C.B."/>
            <person name="Ebling H."/>
            <person name="Edwards K."/>
            <person name="Eickbush T."/>
            <person name="Evans J.D."/>
            <person name="Filipski A."/>
            <person name="Findeiss S."/>
            <person name="Freyhult E."/>
            <person name="Fulton L."/>
            <person name="Fulton R."/>
            <person name="Garcia A.C."/>
            <person name="Gardiner A."/>
            <person name="Garfield D.A."/>
            <person name="Garvin B.E."/>
            <person name="Gibson G."/>
            <person name="Gilbert D."/>
            <person name="Gnerre S."/>
            <person name="Godfrey J."/>
            <person name="Good R."/>
            <person name="Gotea V."/>
            <person name="Gravely B."/>
            <person name="Greenberg A.J."/>
            <person name="Griffiths-Jones S."/>
            <person name="Gross S."/>
            <person name="Guigo R."/>
            <person name="Gustafson E.A."/>
            <person name="Haerty W."/>
            <person name="Hahn M.W."/>
            <person name="Halligan D.L."/>
            <person name="Halpern A.L."/>
            <person name="Halter G.M."/>
            <person name="Han M.V."/>
            <person name="Heger A."/>
            <person name="Hillier L."/>
            <person name="Hinrichs A.S."/>
            <person name="Holmes I."/>
            <person name="Hoskins R.A."/>
            <person name="Hubisz M.J."/>
            <person name="Hultmark D."/>
            <person name="Huntley M.A."/>
            <person name="Jaffe D.B."/>
            <person name="Jagadeeshan S."/>
            <person name="Jeck W.R."/>
            <person name="Johnson J."/>
            <person name="Jones C.D."/>
            <person name="Jordan W.C."/>
            <person name="Karpen G.H."/>
            <person name="Kataoka E."/>
            <person name="Keightley P.D."/>
            <person name="Kheradpour P."/>
            <person name="Kirkness E.F."/>
            <person name="Koerich L.B."/>
            <person name="Kristiansen K."/>
            <person name="Kudrna D."/>
            <person name="Kulathinal R.J."/>
            <person name="Kumar S."/>
            <person name="Kwok R."/>
            <person name="Lander E."/>
            <person name="Langley C.H."/>
            <person name="Lapoint R."/>
            <person name="Lazzaro B.P."/>
            <person name="Lee S.J."/>
            <person name="Levesque L."/>
            <person name="Li R."/>
            <person name="Lin C.F."/>
            <person name="Lin M.F."/>
            <person name="Lindblad-Toh K."/>
            <person name="Llopart A."/>
            <person name="Long M."/>
            <person name="Low L."/>
            <person name="Lozovsky E."/>
            <person name="Lu J."/>
            <person name="Luo M."/>
            <person name="Machado C.A."/>
            <person name="Makalowski W."/>
            <person name="Marzo M."/>
            <person name="Matsuda M."/>
            <person name="Matzkin L."/>
            <person name="McAllister B."/>
            <person name="McBride C.S."/>
            <person name="McKernan B."/>
            <person name="McKernan K."/>
            <person name="Mendez-Lago M."/>
            <person name="Minx P."/>
            <person name="Mollenhauer M.U."/>
            <person name="Montooth K."/>
            <person name="Mount S.M."/>
            <person name="Mu X."/>
            <person name="Myers E."/>
            <person name="Negre B."/>
            <person name="Newfeld S."/>
            <person name="Nielsen R."/>
            <person name="Noor M.A."/>
            <person name="O'Grady P."/>
            <person name="Pachter L."/>
            <person name="Papaceit M."/>
            <person name="Parisi M.J."/>
            <person name="Parisi M."/>
            <person name="Parts L."/>
            <person name="Pedersen J.S."/>
            <person name="Pesole G."/>
            <person name="Phillippy A.M."/>
            <person name="Ponting C.P."/>
            <person name="Pop M."/>
            <person name="Porcelli D."/>
            <person name="Powell J.R."/>
            <person name="Prohaska S."/>
            <person name="Pruitt K."/>
            <person name="Puig M."/>
            <person name="Quesneville H."/>
            <person name="Ram K.R."/>
            <person name="Rand D."/>
            <person name="Rasmussen M.D."/>
            <person name="Reed L.K."/>
            <person name="Reenan R."/>
            <person name="Reily A."/>
            <person name="Remington K.A."/>
            <person name="Rieger T.T."/>
            <person name="Ritchie M.G."/>
            <person name="Robin C."/>
            <person name="Rogers Y.H."/>
            <person name="Rohde C."/>
            <person name="Rozas J."/>
            <person name="Rubenfield M.J."/>
            <person name="Ruiz A."/>
            <person name="Russo S."/>
            <person name="Salzberg S.L."/>
            <person name="Sanchez-Gracia A."/>
            <person name="Saranga D.J."/>
            <person name="Sato H."/>
            <person name="Schaeffer S.W."/>
            <person name="Schatz M.C."/>
            <person name="Schlenke T."/>
            <person name="Schwartz R."/>
            <person name="Segarra C."/>
            <person name="Singh R.S."/>
            <person name="Sirot L."/>
            <person name="Sirota M."/>
            <person name="Sisneros N.B."/>
            <person name="Smith C.D."/>
            <person name="Smith T.F."/>
            <person name="Spieth J."/>
            <person name="Stage D.E."/>
            <person name="Stark A."/>
            <person name="Stephan W."/>
            <person name="Strausberg R.L."/>
            <person name="Strempel S."/>
            <person name="Sturgill D."/>
            <person name="Sutton G."/>
            <person name="Sutton G.G."/>
            <person name="Tao W."/>
            <person name="Teichmann S."/>
            <person name="Tobari Y.N."/>
            <person name="Tomimura Y."/>
            <person name="Tsolas J.M."/>
            <person name="Valente V.L."/>
            <person name="Venter E."/>
            <person name="Venter J.C."/>
            <person name="Vicario S."/>
            <person name="Vieira F.G."/>
            <person name="Vilella A.J."/>
            <person name="Villasante A."/>
            <person name="Walenz B."/>
            <person name="Wang J."/>
            <person name="Wasserman M."/>
            <person name="Watts T."/>
            <person name="Wilson D."/>
            <person name="Wilson R.K."/>
            <person name="Wing R.A."/>
            <person name="Wolfner M.F."/>
            <person name="Wong A."/>
            <person name="Wong G.K."/>
            <person name="Wu C.I."/>
            <person name="Wu G."/>
            <person name="Yamamoto D."/>
            <person name="Yang H.P."/>
            <person name="Yang S.P."/>
            <person name="Yorke J.A."/>
            <person name="Yoshida K."/>
            <person name="Zdobnov E."/>
            <person name="Zhang P."/>
            <person name="Zhang Y."/>
            <person name="Zimin A.V."/>
            <person name="Baldwin J."/>
            <person name="Abdouelleil A."/>
            <person name="Abdulkadir J."/>
            <person name="Abebe A."/>
            <person name="Abera B."/>
            <person name="Abreu J."/>
            <person name="Acer S.C."/>
            <person name="Aftuck L."/>
            <person name="Alexander A."/>
            <person name="An P."/>
            <person name="Anderson E."/>
            <person name="Anderson S."/>
            <person name="Arachi H."/>
            <person name="Azer M."/>
            <person name="Bachantsang P."/>
            <person name="Barry A."/>
            <person name="Bayul T."/>
            <person name="Berlin A."/>
            <person name="Bessette D."/>
            <person name="Bloom T."/>
            <person name="Blye J."/>
            <person name="Boguslavskiy L."/>
            <person name="Bonnet C."/>
            <person name="Boukhgalter B."/>
            <person name="Bourzgui I."/>
            <person name="Brown A."/>
            <person name="Cahill P."/>
            <person name="Channer S."/>
            <person name="Cheshatsang Y."/>
            <person name="Chuda L."/>
            <person name="Citroen M."/>
            <person name="Collymore A."/>
            <person name="Cooke P."/>
            <person name="Costello M."/>
            <person name="D'Aco K."/>
            <person name="Daza R."/>
            <person name="De Haan G."/>
            <person name="DeGray S."/>
            <person name="DeMaso C."/>
            <person name="Dhargay N."/>
            <person name="Dooley K."/>
            <person name="Dooley E."/>
            <person name="Doricent M."/>
            <person name="Dorje P."/>
            <person name="Dorjee K."/>
            <person name="Dupes A."/>
            <person name="Elong R."/>
            <person name="Falk J."/>
            <person name="Farina A."/>
            <person name="Faro S."/>
            <person name="Ferguson D."/>
            <person name="Fisher S."/>
            <person name="Foley C.D."/>
            <person name="Franke A."/>
            <person name="Friedrich D."/>
            <person name="Gadbois L."/>
            <person name="Gearin G."/>
            <person name="Gearin C.R."/>
            <person name="Giannoukos G."/>
            <person name="Goode T."/>
            <person name="Graham J."/>
            <person name="Grandbois E."/>
            <person name="Grewal S."/>
            <person name="Gyaltsen K."/>
            <person name="Hafez N."/>
            <person name="Hagos B."/>
            <person name="Hall J."/>
            <person name="Henson C."/>
            <person name="Hollinger A."/>
            <person name="Honan T."/>
            <person name="Huard M.D."/>
            <person name="Hughes L."/>
            <person name="Hurhula B."/>
            <person name="Husby M.E."/>
            <person name="Kamat A."/>
            <person name="Kanga B."/>
            <person name="Kashin S."/>
            <person name="Khazanovich D."/>
            <person name="Kisner P."/>
            <person name="Lance K."/>
            <person name="Lara M."/>
            <person name="Lee W."/>
            <person name="Lennon N."/>
            <person name="Letendre F."/>
            <person name="LeVine R."/>
            <person name="Lipovsky A."/>
            <person name="Liu X."/>
            <person name="Liu J."/>
            <person name="Liu S."/>
            <person name="Lokyitsang T."/>
            <person name="Lokyitsang Y."/>
            <person name="Lubonja R."/>
            <person name="Lui A."/>
            <person name="MacDonald P."/>
            <person name="Magnisalis V."/>
            <person name="Maru K."/>
            <person name="Matthews C."/>
            <person name="McCusker W."/>
            <person name="McDonough S."/>
            <person name="Mehta T."/>
            <person name="Meldrim J."/>
            <person name="Meneus L."/>
            <person name="Mihai O."/>
            <person name="Mihalev A."/>
            <person name="Mihova T."/>
            <person name="Mittelman R."/>
            <person name="Mlenga V."/>
            <person name="Montmayeur A."/>
            <person name="Mulrain L."/>
            <person name="Navidi A."/>
            <person name="Naylor J."/>
            <person name="Negash T."/>
            <person name="Nguyen T."/>
            <person name="Nguyen N."/>
            <person name="Nicol R."/>
            <person name="Norbu C."/>
            <person name="Norbu N."/>
            <person name="Novod N."/>
            <person name="O'Neill B."/>
            <person name="Osman S."/>
            <person name="Markiewicz E."/>
            <person name="Oyono O.L."/>
            <person name="Patti C."/>
            <person name="Phunkhang P."/>
            <person name="Pierre F."/>
            <person name="Priest M."/>
            <person name="Raghuraman S."/>
            <person name="Rege F."/>
            <person name="Reyes R."/>
            <person name="Rise C."/>
            <person name="Rogov P."/>
            <person name="Ross K."/>
            <person name="Ryan E."/>
            <person name="Settipalli S."/>
            <person name="Shea T."/>
            <person name="Sherpa N."/>
            <person name="Shi L."/>
            <person name="Shih D."/>
            <person name="Sparrow T."/>
            <person name="Spaulding J."/>
            <person name="Stalker J."/>
            <person name="Stange-Thomann N."/>
            <person name="Stavropoulos S."/>
            <person name="Stone C."/>
            <person name="Strader C."/>
            <person name="Tesfaye S."/>
            <person name="Thomson T."/>
            <person name="Thoulutsang Y."/>
            <person name="Thoulutsang D."/>
            <person name="Topham K."/>
            <person name="Topping I."/>
            <person name="Tsamla T."/>
            <person name="Vassiliev H."/>
            <person name="Vo A."/>
            <person name="Wangchuk T."/>
            <person name="Wangdi T."/>
            <person name="Weiand M."/>
            <person name="Wilkinson J."/>
            <person name="Wilson A."/>
            <person name="Yadav S."/>
            <person name="Young G."/>
            <person name="Yu Q."/>
            <person name="Zembek L."/>
            <person name="Zhong D."/>
            <person name="Zimmer A."/>
            <person name="Zwirko Z."/>
            <person name="Jaffe D.B."/>
            <person name="Alvarez P."/>
            <person name="Brockman W."/>
            <person name="Butler J."/>
            <person name="Chin C."/>
            <person name="Gnerre S."/>
            <person name="Grabherr M."/>
            <person name="Kleber M."/>
            <person name="Mauceli E."/>
            <person name="MacCallum I."/>
        </authorList>
    </citation>
    <scope>NUCLEOTIDE SEQUENCE [LARGE SCALE GENOMIC DNA]</scope>
    <source>
        <strain evidence="3">Tucson 14030-0811.24</strain>
    </source>
</reference>
<sequence>MTHNLQVSYTALGMSDDNQTCSYSMPSMAASSPSHRQQRNVNFNDDGLNDLAGSYGYPPQQLPATTAVRRFSKSIFQRPRSMSVWSDISRSSMRLDESHKVNISKVYALFFGNIWLFYIIIMYLIFSIIEALLVKISHYWENLEHRGISTMWRGRHSCSLRQIVITMSVFGLVFSTFFAAKLSALMTKPPEYSDIESFMDLRAREMPVYFPQNSQRIIETFLGANHFAALLPNARFIPLKNWSDLALSFNSSNAYQVTATSWAAINSYQMFFNRPLVQWQCSKSIGG</sequence>
<dbReference type="HOGENOM" id="CLU_662725_0_0_1"/>
<protein>
    <submittedName>
        <fullName evidence="2">Uncharacterized protein</fullName>
    </submittedName>
</protein>
<proteinExistence type="predicted"/>
<dbReference type="Proteomes" id="UP000007798">
    <property type="component" value="Unassembled WGS sequence"/>
</dbReference>
<dbReference type="OrthoDB" id="7863853at2759"/>
<feature type="transmembrane region" description="Helical" evidence="1">
    <location>
        <begin position="115"/>
        <end position="140"/>
    </location>
</feature>
<accession>B4N671</accession>
<keyword evidence="1" id="KW-0472">Membrane</keyword>
<name>B4N671_DROWI</name>
<dbReference type="InParanoid" id="B4N671"/>
<keyword evidence="1" id="KW-0812">Transmembrane</keyword>
<keyword evidence="3" id="KW-1185">Reference proteome</keyword>
<dbReference type="EMBL" id="CH964154">
    <property type="protein sequence ID" value="EDW79860.2"/>
    <property type="molecule type" value="Genomic_DNA"/>
</dbReference>
<evidence type="ECO:0000313" key="2">
    <source>
        <dbReference type="EMBL" id="EDW79860.2"/>
    </source>
</evidence>
<keyword evidence="1" id="KW-1133">Transmembrane helix</keyword>
<evidence type="ECO:0000256" key="1">
    <source>
        <dbReference type="SAM" id="Phobius"/>
    </source>
</evidence>
<gene>
    <name evidence="2" type="primary">Dwil\GK18011</name>
    <name evidence="2" type="ORF">Dwil_GK18011</name>
</gene>
<feature type="transmembrane region" description="Helical" evidence="1">
    <location>
        <begin position="160"/>
        <end position="180"/>
    </location>
</feature>
<dbReference type="AlphaFoldDB" id="B4N671"/>